<evidence type="ECO:0000259" key="1">
    <source>
        <dbReference type="Pfam" id="PF13474"/>
    </source>
</evidence>
<sequence length="120" mass="13002">MSTDVLTALLGAWQRAFDERRVADLVSLFTKDALFQGIGSPLRAGPAEIFGYYAAVPEGTTAQVDVLRGVELGEGLVGGFADVRFTGRAGEVRRIRLSVVAERVADAWLIRQYHAASHEP</sequence>
<protein>
    <submittedName>
        <fullName evidence="2">Ketosteroid isomerase-like protein</fullName>
    </submittedName>
</protein>
<evidence type="ECO:0000313" key="3">
    <source>
        <dbReference type="Proteomes" id="UP000661607"/>
    </source>
</evidence>
<gene>
    <name evidence="2" type="ORF">H4W81_004681</name>
</gene>
<dbReference type="Pfam" id="PF13474">
    <property type="entry name" value="SnoaL_3"/>
    <property type="match status" value="1"/>
</dbReference>
<dbReference type="InterPro" id="IPR032710">
    <property type="entry name" value="NTF2-like_dom_sf"/>
</dbReference>
<dbReference type="RefSeq" id="WP_192776745.1">
    <property type="nucleotide sequence ID" value="NZ_BAAASY010000011.1"/>
</dbReference>
<dbReference type="SUPFAM" id="SSF54427">
    <property type="entry name" value="NTF2-like"/>
    <property type="match status" value="1"/>
</dbReference>
<reference evidence="2 3" key="1">
    <citation type="submission" date="2020-10" db="EMBL/GenBank/DDBJ databases">
        <title>Sequencing the genomes of 1000 actinobacteria strains.</title>
        <authorList>
            <person name="Klenk H.-P."/>
        </authorList>
    </citation>
    <scope>NUCLEOTIDE SEQUENCE [LARGE SCALE GENOMIC DNA]</scope>
    <source>
        <strain evidence="2 3">DSM 43748</strain>
    </source>
</reference>
<keyword evidence="3" id="KW-1185">Reference proteome</keyword>
<name>A0ABR9KIQ5_9ACTN</name>
<evidence type="ECO:0000313" key="2">
    <source>
        <dbReference type="EMBL" id="MBE1561902.1"/>
    </source>
</evidence>
<comment type="caution">
    <text evidence="2">The sequence shown here is derived from an EMBL/GenBank/DDBJ whole genome shotgun (WGS) entry which is preliminary data.</text>
</comment>
<dbReference type="Proteomes" id="UP000661607">
    <property type="component" value="Unassembled WGS sequence"/>
</dbReference>
<organism evidence="2 3">
    <name type="scientific">Nonomuraea africana</name>
    <dbReference type="NCBI Taxonomy" id="46171"/>
    <lineage>
        <taxon>Bacteria</taxon>
        <taxon>Bacillati</taxon>
        <taxon>Actinomycetota</taxon>
        <taxon>Actinomycetes</taxon>
        <taxon>Streptosporangiales</taxon>
        <taxon>Streptosporangiaceae</taxon>
        <taxon>Nonomuraea</taxon>
    </lineage>
</organism>
<accession>A0ABR9KIQ5</accession>
<proteinExistence type="predicted"/>
<dbReference type="InterPro" id="IPR037401">
    <property type="entry name" value="SnoaL-like"/>
</dbReference>
<feature type="domain" description="SnoaL-like" evidence="1">
    <location>
        <begin position="8"/>
        <end position="115"/>
    </location>
</feature>
<dbReference type="EMBL" id="JADBEF010000001">
    <property type="protein sequence ID" value="MBE1561902.1"/>
    <property type="molecule type" value="Genomic_DNA"/>
</dbReference>
<dbReference type="Gene3D" id="3.10.450.50">
    <property type="match status" value="1"/>
</dbReference>